<accession>A0A9X1IMI9</accession>
<feature type="domain" description="DNA binding HTH" evidence="1">
    <location>
        <begin position="131"/>
        <end position="170"/>
    </location>
</feature>
<sequence length="177" mass="19718">MTLKSGAFLAKYANFLDWSDDLKAWLCGLDDEELSSVSSIFTFIGVEHSTSLTAFSLPDFVVLGQAVDSFELDEVLPVISLSHSVTCVGEHNVWLCPLPWRSSTLSAVLKEIKQLHTFPQASGVNLNLHVRHLEALLIRQALATTQGVVSKAAQNLQIQRTTLIEKMRRYNIDKSEF</sequence>
<proteinExistence type="predicted"/>
<keyword evidence="3" id="KW-1185">Reference proteome</keyword>
<evidence type="ECO:0000259" key="1">
    <source>
        <dbReference type="Pfam" id="PF02954"/>
    </source>
</evidence>
<dbReference type="Proteomes" id="UP001139095">
    <property type="component" value="Unassembled WGS sequence"/>
</dbReference>
<gene>
    <name evidence="2" type="ORF">LG368_08590</name>
</gene>
<dbReference type="EMBL" id="JAJATW010000011">
    <property type="protein sequence ID" value="MCB5161958.1"/>
    <property type="molecule type" value="Genomic_DNA"/>
</dbReference>
<evidence type="ECO:0000313" key="2">
    <source>
        <dbReference type="EMBL" id="MCB5161958.1"/>
    </source>
</evidence>
<dbReference type="AlphaFoldDB" id="A0A9X1IMI9"/>
<dbReference type="Pfam" id="PF02954">
    <property type="entry name" value="HTH_8"/>
    <property type="match status" value="1"/>
</dbReference>
<evidence type="ECO:0000313" key="3">
    <source>
        <dbReference type="Proteomes" id="UP001139095"/>
    </source>
</evidence>
<reference evidence="2" key="1">
    <citation type="submission" date="2021-10" db="EMBL/GenBank/DDBJ databases">
        <title>Marinomonas pontica sp. nov., isolated from the Black Sea.</title>
        <authorList>
            <person name="Zhao L.-H."/>
            <person name="Xue J.-H."/>
        </authorList>
    </citation>
    <scope>NUCLEOTIDE SEQUENCE</scope>
    <source>
        <strain evidence="2">E8</strain>
    </source>
</reference>
<protein>
    <recommendedName>
        <fullName evidence="1">DNA binding HTH domain-containing protein</fullName>
    </recommendedName>
</protein>
<name>A0A9X1IMI9_9GAMM</name>
<dbReference type="GO" id="GO:0043565">
    <property type="term" value="F:sequence-specific DNA binding"/>
    <property type="evidence" value="ECO:0007669"/>
    <property type="project" value="InterPro"/>
</dbReference>
<dbReference type="InterPro" id="IPR002197">
    <property type="entry name" value="HTH_Fis"/>
</dbReference>
<dbReference type="PRINTS" id="PR01590">
    <property type="entry name" value="HTHFIS"/>
</dbReference>
<dbReference type="InterPro" id="IPR009057">
    <property type="entry name" value="Homeodomain-like_sf"/>
</dbReference>
<organism evidence="2 3">
    <name type="scientific">Marinomonas algarum</name>
    <dbReference type="NCBI Taxonomy" id="2883105"/>
    <lineage>
        <taxon>Bacteria</taxon>
        <taxon>Pseudomonadati</taxon>
        <taxon>Pseudomonadota</taxon>
        <taxon>Gammaproteobacteria</taxon>
        <taxon>Oceanospirillales</taxon>
        <taxon>Oceanospirillaceae</taxon>
        <taxon>Marinomonas</taxon>
    </lineage>
</organism>
<dbReference type="SUPFAM" id="SSF46689">
    <property type="entry name" value="Homeodomain-like"/>
    <property type="match status" value="1"/>
</dbReference>
<comment type="caution">
    <text evidence="2">The sequence shown here is derived from an EMBL/GenBank/DDBJ whole genome shotgun (WGS) entry which is preliminary data.</text>
</comment>
<dbReference type="Gene3D" id="1.10.10.60">
    <property type="entry name" value="Homeodomain-like"/>
    <property type="match status" value="1"/>
</dbReference>